<name>A0A089Q750_9ENTR</name>
<dbReference type="EMBL" id="CP009451">
    <property type="protein sequence ID" value="AIR07136.1"/>
    <property type="molecule type" value="Genomic_DNA"/>
</dbReference>
<evidence type="ECO:0000313" key="2">
    <source>
        <dbReference type="Proteomes" id="UP000029481"/>
    </source>
</evidence>
<accession>A0A089Q750</accession>
<reference evidence="1 2" key="1">
    <citation type="submission" date="2014-09" db="EMBL/GenBank/DDBJ databases">
        <title>Cedecea neteri SSMD04 Genome Sequencing.</title>
        <authorList>
            <person name="Tan J.-Y."/>
        </authorList>
    </citation>
    <scope>NUCLEOTIDE SEQUENCE [LARGE SCALE GENOMIC DNA]</scope>
    <source>
        <strain evidence="1 2">SSMD04</strain>
    </source>
</reference>
<dbReference type="OrthoDB" id="6635656at2"/>
<dbReference type="RefSeq" id="WP_038481886.1">
    <property type="nucleotide sequence ID" value="NZ_CP009451.1"/>
</dbReference>
<proteinExistence type="predicted"/>
<dbReference type="KEGG" id="cnt:JT31_21715"/>
<organism evidence="1 2">
    <name type="scientific">Cedecea neteri</name>
    <dbReference type="NCBI Taxonomy" id="158822"/>
    <lineage>
        <taxon>Bacteria</taxon>
        <taxon>Pseudomonadati</taxon>
        <taxon>Pseudomonadota</taxon>
        <taxon>Gammaproteobacteria</taxon>
        <taxon>Enterobacterales</taxon>
        <taxon>Enterobacteriaceae</taxon>
        <taxon>Cedecea</taxon>
    </lineage>
</organism>
<dbReference type="AlphaFoldDB" id="A0A089Q750"/>
<protein>
    <submittedName>
        <fullName evidence="1">Uncharacterized protein</fullName>
    </submittedName>
</protein>
<keyword evidence="2" id="KW-1185">Reference proteome</keyword>
<gene>
    <name evidence="1" type="ORF">JT31_21715</name>
</gene>
<sequence>MFNTSIFTLNKISHDSVEIIAEENVFAYAVINPNNSVTVKFPGSDSNSRGCITHRTFDSNADALDEIARVWDLIIAAERNAFHALCARKAMLPVISMTGTAQ</sequence>
<evidence type="ECO:0000313" key="1">
    <source>
        <dbReference type="EMBL" id="AIR07136.1"/>
    </source>
</evidence>
<dbReference type="Proteomes" id="UP000029481">
    <property type="component" value="Chromosome"/>
</dbReference>